<proteinExistence type="predicted"/>
<keyword evidence="2" id="KW-0472">Membrane</keyword>
<feature type="transmembrane region" description="Helical" evidence="2">
    <location>
        <begin position="532"/>
        <end position="551"/>
    </location>
</feature>
<organism evidence="3 4">
    <name type="scientific">Salinigranum rubrum</name>
    <dbReference type="NCBI Taxonomy" id="755307"/>
    <lineage>
        <taxon>Archaea</taxon>
        <taxon>Methanobacteriati</taxon>
        <taxon>Methanobacteriota</taxon>
        <taxon>Stenosarchaea group</taxon>
        <taxon>Halobacteria</taxon>
        <taxon>Halobacteriales</taxon>
        <taxon>Haloferacaceae</taxon>
        <taxon>Salinigranum</taxon>
    </lineage>
</organism>
<keyword evidence="2" id="KW-1133">Transmembrane helix</keyword>
<reference evidence="3 4" key="1">
    <citation type="submission" date="2018-01" db="EMBL/GenBank/DDBJ databases">
        <title>Complete genome sequence of Salinigranum rubrum GX10T, an extremely halophilic archaeon isolated from a marine solar saltern.</title>
        <authorList>
            <person name="Han S."/>
        </authorList>
    </citation>
    <scope>NUCLEOTIDE SEQUENCE [LARGE SCALE GENOMIC DNA]</scope>
    <source>
        <strain evidence="3 4">GX10</strain>
    </source>
</reference>
<evidence type="ECO:0000256" key="1">
    <source>
        <dbReference type="SAM" id="MobiDB-lite"/>
    </source>
</evidence>
<dbReference type="AlphaFoldDB" id="A0A2I8VNN2"/>
<dbReference type="InterPro" id="IPR013783">
    <property type="entry name" value="Ig-like_fold"/>
</dbReference>
<name>A0A2I8VNN2_9EURY</name>
<dbReference type="Proteomes" id="UP000236584">
    <property type="component" value="Chromosome"/>
</dbReference>
<evidence type="ECO:0000313" key="3">
    <source>
        <dbReference type="EMBL" id="AUV83528.1"/>
    </source>
</evidence>
<gene>
    <name evidence="3" type="ORF">C2R22_19330</name>
</gene>
<dbReference type="EMBL" id="CP026309">
    <property type="protein sequence ID" value="AUV83528.1"/>
    <property type="molecule type" value="Genomic_DNA"/>
</dbReference>
<dbReference type="Gene3D" id="2.60.40.10">
    <property type="entry name" value="Immunoglobulins"/>
    <property type="match status" value="2"/>
</dbReference>
<dbReference type="PANTHER" id="PTHR35902:SF3">
    <property type="entry name" value="NPCBM-ASSOCIATED, NEW3 DOMAIN OF ALPHA-GALACTOSIDASE"/>
    <property type="match status" value="1"/>
</dbReference>
<sequence length="553" mass="59201">MNTRYWLVACVTVLVAASVLAPAVPAQSTTDGQVLGRPDLSVTTSTPVLTPGGDQSLTLEILNDPDLRQTGPERYETRVTTARAVTLDIDDSGLPFDVRQPSVAVGEVPPGKTTVPPVTVTVPQSASPGTYEIPVDVTYSYTRLVSYDDQRVSYSEGRRTVDGEVTVRVDSRPRFEVRETRSTLQVGDTGTVAVTLANVGSETARDARVSLVSASTNARITGNVGGNISEATTVAEVSAAETAVYVGEWAPGEAHAATYTVAVDEDVDAESLAFRARVEYEDTDGVTRTSRPLSFGVRPTPEQSFALEDVRTDLRVGRTGTVSGTVVNTGETPVGNAVVVFSTDSPALVAQPRRVAVSGLDPGDTATFSFEVDVADDATATTHQADFSVEYRNQRGQRRVSDPLERTIEVAPERDRFEITPVNATFEIDSDNRFVVRITNRESVALRDVRARINATPPFTSESDTAYVDELAPGESALLAFEVTVSEDAVTTTTAVEVTVAAREPDGDRIRDGPYFVETRVTEPSGPGNTTLLGLGALAVVLVLGAGWWWLRR</sequence>
<dbReference type="OrthoDB" id="56770at2157"/>
<evidence type="ECO:0000313" key="4">
    <source>
        <dbReference type="Proteomes" id="UP000236584"/>
    </source>
</evidence>
<keyword evidence="2" id="KW-0812">Transmembrane</keyword>
<evidence type="ECO:0000256" key="2">
    <source>
        <dbReference type="SAM" id="Phobius"/>
    </source>
</evidence>
<dbReference type="KEGG" id="srub:C2R22_19330"/>
<dbReference type="GeneID" id="35594292"/>
<protein>
    <submittedName>
        <fullName evidence="3">Sialidase</fullName>
    </submittedName>
</protein>
<feature type="region of interest" description="Disordered" evidence="1">
    <location>
        <begin position="26"/>
        <end position="58"/>
    </location>
</feature>
<keyword evidence="4" id="KW-1185">Reference proteome</keyword>
<feature type="compositionally biased region" description="Polar residues" evidence="1">
    <location>
        <begin position="41"/>
        <end position="58"/>
    </location>
</feature>
<dbReference type="PANTHER" id="PTHR35902">
    <property type="entry name" value="S-LAYER DOMAIN-LIKE PROTEIN-RELATED"/>
    <property type="match status" value="1"/>
</dbReference>
<accession>A0A2I8VNN2</accession>
<dbReference type="RefSeq" id="WP_103427217.1">
    <property type="nucleotide sequence ID" value="NZ_CP026309.1"/>
</dbReference>